<keyword evidence="4" id="KW-1185">Reference proteome</keyword>
<dbReference type="Pfam" id="PF22740">
    <property type="entry name" value="PapZ_C"/>
    <property type="match status" value="1"/>
</dbReference>
<dbReference type="Proteomes" id="UP001199106">
    <property type="component" value="Unassembled WGS sequence"/>
</dbReference>
<gene>
    <name evidence="3" type="ORF">G6011_08237</name>
</gene>
<comment type="caution">
    <text evidence="3">The sequence shown here is derived from an EMBL/GenBank/DDBJ whole genome shotgun (WGS) entry which is preliminary data.</text>
</comment>
<evidence type="ECO:0000259" key="2">
    <source>
        <dbReference type="Pfam" id="PF22740"/>
    </source>
</evidence>
<dbReference type="EMBL" id="JAANER010000004">
    <property type="protein sequence ID" value="KAG9190149.1"/>
    <property type="molecule type" value="Genomic_DNA"/>
</dbReference>
<feature type="compositionally biased region" description="Basic and acidic residues" evidence="1">
    <location>
        <begin position="114"/>
        <end position="150"/>
    </location>
</feature>
<sequence>MYQYTSVPPPHSFTYLYTLPHLHNLAARSYDTTYMSRPYAYTEPRRYNSYYETSYSRPSTSHQPVQTDTWRHVRPAQAPQADRVPRKSSLKKTASRHVRFDLPPAHGTSSRTTRLTEEERQRELDRTRARERERECEREQDVDRHRHQESRYYMPPRPPLRHHPPSESMPRKHHSSYTSTYEYDSHHHQEQYHRTSLPRSNSTYTRLPPPPQHQPPFQPRQQSPPPTRPTVYIITYATDNARSESTITSLLATQVPRRYPPIPHLYTIDARHVRPPSPELCREYSGVSPLIQDIVMEDGEARRAAARAVRELLRFGGEERRGRGGRSVEVSMSVCCHSGTHRSVAIAERIAQVVKSEVGRMGCEEGVRVVCRHVHRVKGRKDPF</sequence>
<accession>A0AAD4FGK8</accession>
<evidence type="ECO:0000313" key="3">
    <source>
        <dbReference type="EMBL" id="KAG9190149.1"/>
    </source>
</evidence>
<reference evidence="3" key="1">
    <citation type="submission" date="2021-07" db="EMBL/GenBank/DDBJ databases">
        <title>Genome Resource of American Ginseng Black Spot Pathogen Alternaria panax.</title>
        <authorList>
            <person name="Qiu C."/>
            <person name="Wang W."/>
            <person name="Liu Z."/>
        </authorList>
    </citation>
    <scope>NUCLEOTIDE SEQUENCE</scope>
    <source>
        <strain evidence="3">BNCC115425</strain>
    </source>
</reference>
<dbReference type="AlphaFoldDB" id="A0AAD4FGK8"/>
<feature type="compositionally biased region" description="Pro residues" evidence="1">
    <location>
        <begin position="207"/>
        <end position="228"/>
    </location>
</feature>
<feature type="domain" description="RapZ C-terminal" evidence="2">
    <location>
        <begin position="265"/>
        <end position="357"/>
    </location>
</feature>
<feature type="compositionally biased region" description="Basic and acidic residues" evidence="1">
    <location>
        <begin position="183"/>
        <end position="193"/>
    </location>
</feature>
<organism evidence="3 4">
    <name type="scientific">Alternaria panax</name>
    <dbReference type="NCBI Taxonomy" id="48097"/>
    <lineage>
        <taxon>Eukaryota</taxon>
        <taxon>Fungi</taxon>
        <taxon>Dikarya</taxon>
        <taxon>Ascomycota</taxon>
        <taxon>Pezizomycotina</taxon>
        <taxon>Dothideomycetes</taxon>
        <taxon>Pleosporomycetidae</taxon>
        <taxon>Pleosporales</taxon>
        <taxon>Pleosporineae</taxon>
        <taxon>Pleosporaceae</taxon>
        <taxon>Alternaria</taxon>
        <taxon>Alternaria sect. Panax</taxon>
    </lineage>
</organism>
<dbReference type="InterPro" id="IPR053931">
    <property type="entry name" value="RapZ_C"/>
</dbReference>
<feature type="region of interest" description="Disordered" evidence="1">
    <location>
        <begin position="75"/>
        <end position="229"/>
    </location>
</feature>
<name>A0AAD4FGK8_9PLEO</name>
<proteinExistence type="predicted"/>
<feature type="compositionally biased region" description="Basic residues" evidence="1">
    <location>
        <begin position="86"/>
        <end position="97"/>
    </location>
</feature>
<evidence type="ECO:0000256" key="1">
    <source>
        <dbReference type="SAM" id="MobiDB-lite"/>
    </source>
</evidence>
<evidence type="ECO:0000313" key="4">
    <source>
        <dbReference type="Proteomes" id="UP001199106"/>
    </source>
</evidence>
<protein>
    <recommendedName>
        <fullName evidence="2">RapZ C-terminal domain-containing protein</fullName>
    </recommendedName>
</protein>